<sequence>MTDTAAGFAPGAGPDPGSGPADGVRLPPMTFGVPEGLHAVPLPLDAAERGAAVAELVRDIFPEGDADLWTVLQAVYGQVAEDLVAAGVAFTGIGLFDVGEGQVGHCSLTVGAMPSGQPDAEIAALGLRELWGRRPLHDVQWLDLPCGPGVSVTTSRSVVIDGAYTASGEDVTVTSGQLQVYVPFPAAPYTAVFTMDTAAVEHVEDFGALMGAILASVAFPAEEDAESPSGAVGPTT</sequence>
<accession>A0AA90H448</accession>
<comment type="caution">
    <text evidence="2">The sequence shown here is derived from an EMBL/GenBank/DDBJ whole genome shotgun (WGS) entry which is preliminary data.</text>
</comment>
<evidence type="ECO:0000313" key="2">
    <source>
        <dbReference type="EMBL" id="MDI5970643.1"/>
    </source>
</evidence>
<dbReference type="AlphaFoldDB" id="A0AA90H448"/>
<feature type="region of interest" description="Disordered" evidence="1">
    <location>
        <begin position="1"/>
        <end position="26"/>
    </location>
</feature>
<dbReference type="RefSeq" id="WP_271313771.1">
    <property type="nucleotide sequence ID" value="NZ_JABXJJ020000016.1"/>
</dbReference>
<protein>
    <submittedName>
        <fullName evidence="2">Uncharacterized protein</fullName>
    </submittedName>
</protein>
<dbReference type="EMBL" id="JABXJJ020000016">
    <property type="protein sequence ID" value="MDI5970643.1"/>
    <property type="molecule type" value="Genomic_DNA"/>
</dbReference>
<proteinExistence type="predicted"/>
<organism evidence="2">
    <name type="scientific">Streptantibioticus silvisoli</name>
    <dbReference type="NCBI Taxonomy" id="2705255"/>
    <lineage>
        <taxon>Bacteria</taxon>
        <taxon>Bacillati</taxon>
        <taxon>Actinomycetota</taxon>
        <taxon>Actinomycetes</taxon>
        <taxon>Kitasatosporales</taxon>
        <taxon>Streptomycetaceae</taxon>
        <taxon>Streptantibioticus</taxon>
    </lineage>
</organism>
<feature type="compositionally biased region" description="Low complexity" evidence="1">
    <location>
        <begin position="1"/>
        <end position="12"/>
    </location>
</feature>
<gene>
    <name evidence="2" type="ORF">POF50_015045</name>
</gene>
<evidence type="ECO:0000256" key="1">
    <source>
        <dbReference type="SAM" id="MobiDB-lite"/>
    </source>
</evidence>
<reference evidence="2" key="1">
    <citation type="submission" date="2023-05" db="EMBL/GenBank/DDBJ databases">
        <title>Streptantibioticus silvisoli sp. nov., acidotolerant actinomycetes 1 from pine litter.</title>
        <authorList>
            <person name="Swiecimska M."/>
            <person name="Golinska P."/>
            <person name="Sangal V."/>
            <person name="Wachnowicz B."/>
            <person name="Goodfellow M."/>
        </authorList>
    </citation>
    <scope>NUCLEOTIDE SEQUENCE</scope>
    <source>
        <strain evidence="2">SL13</strain>
    </source>
</reference>
<name>A0AA90H448_9ACTN</name>